<keyword evidence="1" id="KW-0560">Oxidoreductase</keyword>
<feature type="domain" description="NADP-dependent oxidoreductase" evidence="2">
    <location>
        <begin position="2"/>
        <end position="212"/>
    </location>
</feature>
<keyword evidence="4" id="KW-1185">Reference proteome</keyword>
<reference evidence="4" key="2">
    <citation type="submission" date="2013-04" db="EMBL/GenBank/DDBJ databases">
        <title>Bisphenol A degrading Sphingobium sp. strain BiD32.</title>
        <authorList>
            <person name="Nielsen J.L."/>
            <person name="Zhou N.A."/>
            <person name="Kjeldal H."/>
        </authorList>
    </citation>
    <scope>NUCLEOTIDE SEQUENCE [LARGE SCALE GENOMIC DNA]</scope>
    <source>
        <strain evidence="4">BiD32</strain>
    </source>
</reference>
<dbReference type="InterPro" id="IPR023210">
    <property type="entry name" value="NADP_OxRdtase_dom"/>
</dbReference>
<dbReference type="SUPFAM" id="SSF51430">
    <property type="entry name" value="NAD(P)-linked oxidoreductase"/>
    <property type="match status" value="1"/>
</dbReference>
<evidence type="ECO:0000313" key="3">
    <source>
        <dbReference type="EMBL" id="CCW18988.1"/>
    </source>
</evidence>
<dbReference type="InterPro" id="IPR050523">
    <property type="entry name" value="AKR_Detox_Biosynth"/>
</dbReference>
<evidence type="ECO:0000313" key="4">
    <source>
        <dbReference type="Proteomes" id="UP000013201"/>
    </source>
</evidence>
<name>N1MUE6_9SPHN</name>
<dbReference type="PRINTS" id="PR00069">
    <property type="entry name" value="ALDKETRDTASE"/>
</dbReference>
<sequence length="219" mass="24081">MAAIDGSLKRLGVDHIDLYIQHGYDPSTPLEETLRAMDDLVRAGKVLHIGASNYKAWQLAKAIKIQATNGLTPFTSMQVQYNLVYREEEREMIPLCIDQGIGVTAWSALARGFLAGNRTPDGNGATLRAKSDAMARQIYFHEADFVVQRELAQIAADRGLGPMQVALAWILGRQGLTAPIIGATKLPQLEEAFGALDIILTTEEIERLEQAYTPRSPAY</sequence>
<evidence type="ECO:0000259" key="2">
    <source>
        <dbReference type="Pfam" id="PF00248"/>
    </source>
</evidence>
<dbReference type="GO" id="GO:0016491">
    <property type="term" value="F:oxidoreductase activity"/>
    <property type="evidence" value="ECO:0007669"/>
    <property type="project" value="UniProtKB-KW"/>
</dbReference>
<dbReference type="PANTHER" id="PTHR43364">
    <property type="entry name" value="NADH-SPECIFIC METHYLGLYOXAL REDUCTASE-RELATED"/>
    <property type="match status" value="1"/>
</dbReference>
<organism evidence="3 4">
    <name type="scientific">Sphingobium indicum BiD32</name>
    <dbReference type="NCBI Taxonomy" id="1301087"/>
    <lineage>
        <taxon>Bacteria</taxon>
        <taxon>Pseudomonadati</taxon>
        <taxon>Pseudomonadota</taxon>
        <taxon>Alphaproteobacteria</taxon>
        <taxon>Sphingomonadales</taxon>
        <taxon>Sphingomonadaceae</taxon>
        <taxon>Sphingobium</taxon>
    </lineage>
</organism>
<dbReference type="PANTHER" id="PTHR43364:SF4">
    <property type="entry name" value="NAD(P)-LINKED OXIDOREDUCTASE SUPERFAMILY PROTEIN"/>
    <property type="match status" value="1"/>
</dbReference>
<dbReference type="InterPro" id="IPR020471">
    <property type="entry name" value="AKR"/>
</dbReference>
<evidence type="ECO:0000256" key="1">
    <source>
        <dbReference type="ARBA" id="ARBA00023002"/>
    </source>
</evidence>
<comment type="caution">
    <text evidence="3">The sequence shown here is derived from an EMBL/GenBank/DDBJ whole genome shotgun (WGS) entry which is preliminary data.</text>
</comment>
<dbReference type="InterPro" id="IPR036812">
    <property type="entry name" value="NAD(P)_OxRdtase_dom_sf"/>
</dbReference>
<dbReference type="EMBL" id="CAVK010000162">
    <property type="protein sequence ID" value="CCW18988.1"/>
    <property type="molecule type" value="Genomic_DNA"/>
</dbReference>
<gene>
    <name evidence="3" type="ORF">EBBID32_33460</name>
</gene>
<dbReference type="Gene3D" id="3.20.20.100">
    <property type="entry name" value="NADP-dependent oxidoreductase domain"/>
    <property type="match status" value="1"/>
</dbReference>
<reference evidence="3 4" key="1">
    <citation type="submission" date="2013-03" db="EMBL/GenBank/DDBJ databases">
        <authorList>
            <person name="Le V."/>
        </authorList>
    </citation>
    <scope>NUCLEOTIDE SEQUENCE [LARGE SCALE GENOMIC DNA]</scope>
    <source>
        <strain evidence="3 4">BiD32</strain>
    </source>
</reference>
<dbReference type="GO" id="GO:0005829">
    <property type="term" value="C:cytosol"/>
    <property type="evidence" value="ECO:0007669"/>
    <property type="project" value="TreeGrafter"/>
</dbReference>
<proteinExistence type="predicted"/>
<dbReference type="AlphaFoldDB" id="N1MUE6"/>
<protein>
    <submittedName>
        <fullName evidence="3">Aldo/keto reductase</fullName>
    </submittedName>
</protein>
<dbReference type="Proteomes" id="UP000013201">
    <property type="component" value="Unassembled WGS sequence"/>
</dbReference>
<accession>N1MUE6</accession>
<dbReference type="Pfam" id="PF00248">
    <property type="entry name" value="Aldo_ket_red"/>
    <property type="match status" value="1"/>
</dbReference>